<keyword evidence="2" id="KW-1133">Transmembrane helix</keyword>
<protein>
    <submittedName>
        <fullName evidence="3">Uncharacterized protein</fullName>
    </submittedName>
</protein>
<evidence type="ECO:0000256" key="2">
    <source>
        <dbReference type="SAM" id="Phobius"/>
    </source>
</evidence>
<dbReference type="EMBL" id="LR797815">
    <property type="protein sequence ID" value="CAB4240842.1"/>
    <property type="molecule type" value="Genomic_DNA"/>
</dbReference>
<keyword evidence="2" id="KW-0812">Transmembrane</keyword>
<accession>A0A6J5T7V9</accession>
<sequence>MMEYLTSIVVPIAVALIAGISHLIHRFMKNRAHAKKEAEKAAHEHLIHEKTKSEPTINLHQKPSRVIIEEFKEPDPRSPRHHHHKRSHATVVSDEDKDIMAVAQHMRDNPAPRSYVAAWQQLRSSPPRAASEPVTHHPGPQTRHRKRTMNDHS</sequence>
<evidence type="ECO:0000256" key="1">
    <source>
        <dbReference type="SAM" id="MobiDB-lite"/>
    </source>
</evidence>
<feature type="transmembrane region" description="Helical" evidence="2">
    <location>
        <begin position="6"/>
        <end position="25"/>
    </location>
</feature>
<feature type="region of interest" description="Disordered" evidence="1">
    <location>
        <begin position="120"/>
        <end position="153"/>
    </location>
</feature>
<evidence type="ECO:0000313" key="3">
    <source>
        <dbReference type="EMBL" id="CAB4240842.1"/>
    </source>
</evidence>
<proteinExistence type="predicted"/>
<gene>
    <name evidence="3" type="ORF">UFOVP23_26</name>
</gene>
<name>A0A6J5T7V9_9CAUD</name>
<organism evidence="3">
    <name type="scientific">uncultured Caudovirales phage</name>
    <dbReference type="NCBI Taxonomy" id="2100421"/>
    <lineage>
        <taxon>Viruses</taxon>
        <taxon>Duplodnaviria</taxon>
        <taxon>Heunggongvirae</taxon>
        <taxon>Uroviricota</taxon>
        <taxon>Caudoviricetes</taxon>
        <taxon>Peduoviridae</taxon>
        <taxon>Maltschvirus</taxon>
        <taxon>Maltschvirus maltsch</taxon>
    </lineage>
</organism>
<feature type="region of interest" description="Disordered" evidence="1">
    <location>
        <begin position="72"/>
        <end position="96"/>
    </location>
</feature>
<keyword evidence="2" id="KW-0472">Membrane</keyword>
<feature type="compositionally biased region" description="Basic residues" evidence="1">
    <location>
        <begin position="79"/>
        <end position="88"/>
    </location>
</feature>
<reference evidence="3" key="1">
    <citation type="submission" date="2020-05" db="EMBL/GenBank/DDBJ databases">
        <authorList>
            <person name="Chiriac C."/>
            <person name="Salcher M."/>
            <person name="Ghai R."/>
            <person name="Kavagutti S V."/>
        </authorList>
    </citation>
    <scope>NUCLEOTIDE SEQUENCE</scope>
</reference>